<protein>
    <submittedName>
        <fullName evidence="1">Uncharacterized protein</fullName>
    </submittedName>
</protein>
<gene>
    <name evidence="1" type="ORF">TNIN_53491</name>
</gene>
<accession>A0A8X6YF30</accession>
<dbReference type="EMBL" id="BMAV01019055">
    <property type="protein sequence ID" value="GFY71726.1"/>
    <property type="molecule type" value="Genomic_DNA"/>
</dbReference>
<evidence type="ECO:0000313" key="2">
    <source>
        <dbReference type="Proteomes" id="UP000886998"/>
    </source>
</evidence>
<reference evidence="1" key="1">
    <citation type="submission" date="2020-08" db="EMBL/GenBank/DDBJ databases">
        <title>Multicomponent nature underlies the extraordinary mechanical properties of spider dragline silk.</title>
        <authorList>
            <person name="Kono N."/>
            <person name="Nakamura H."/>
            <person name="Mori M."/>
            <person name="Yoshida Y."/>
            <person name="Ohtoshi R."/>
            <person name="Malay A.D."/>
            <person name="Moran D.A.P."/>
            <person name="Tomita M."/>
            <person name="Numata K."/>
            <person name="Arakawa K."/>
        </authorList>
    </citation>
    <scope>NUCLEOTIDE SEQUENCE</scope>
</reference>
<name>A0A8X6YF30_9ARAC</name>
<organism evidence="1 2">
    <name type="scientific">Trichonephila inaurata madagascariensis</name>
    <dbReference type="NCBI Taxonomy" id="2747483"/>
    <lineage>
        <taxon>Eukaryota</taxon>
        <taxon>Metazoa</taxon>
        <taxon>Ecdysozoa</taxon>
        <taxon>Arthropoda</taxon>
        <taxon>Chelicerata</taxon>
        <taxon>Arachnida</taxon>
        <taxon>Araneae</taxon>
        <taxon>Araneomorphae</taxon>
        <taxon>Entelegynae</taxon>
        <taxon>Araneoidea</taxon>
        <taxon>Nephilidae</taxon>
        <taxon>Trichonephila</taxon>
        <taxon>Trichonephila inaurata</taxon>
    </lineage>
</organism>
<dbReference type="AlphaFoldDB" id="A0A8X6YF30"/>
<dbReference type="Proteomes" id="UP000886998">
    <property type="component" value="Unassembled WGS sequence"/>
</dbReference>
<keyword evidence="2" id="KW-1185">Reference proteome</keyword>
<proteinExistence type="predicted"/>
<evidence type="ECO:0000313" key="1">
    <source>
        <dbReference type="EMBL" id="GFY71726.1"/>
    </source>
</evidence>
<dbReference type="OrthoDB" id="616263at2759"/>
<comment type="caution">
    <text evidence="1">The sequence shown here is derived from an EMBL/GenBank/DDBJ whole genome shotgun (WGS) entry which is preliminary data.</text>
</comment>
<sequence length="113" mass="13480">MMRKSAEDRMAFRKIRRLRSSEVLSDFTAEESHKMELEKFKWELWGPPPSFPPDFHGLAPEETPNKAFNSDDVFKDTVKDWVSSQPQEFWNQGILRLVHQWDHCAQAYDVYFE</sequence>